<gene>
    <name evidence="2" type="ORF">BS50DRAFT_207234</name>
</gene>
<dbReference type="AlphaFoldDB" id="A0A2T2N4H3"/>
<sequence>MHERFRIRSTPLGCGRALGTAGQQRNRTRPFFFLRIVAQQWGGEGGGKTNAPPPFAFRLSFSSVSARGLLCMDTASCRYRKRVYLVVGRAERAMARLANGRTPARARERESTKLAGRSQSKRGNGRLLYHGMPWPAMPISAWPEPTDSPFWMWLRVSAPRLRLVCACPPPSAALARVAGYEAVRVYMCVCTCGMLARSHPWRSLYLM</sequence>
<keyword evidence="3" id="KW-1185">Reference proteome</keyword>
<dbReference type="Proteomes" id="UP000240883">
    <property type="component" value="Unassembled WGS sequence"/>
</dbReference>
<accession>A0A2T2N4H3</accession>
<evidence type="ECO:0000256" key="1">
    <source>
        <dbReference type="SAM" id="MobiDB-lite"/>
    </source>
</evidence>
<protein>
    <submittedName>
        <fullName evidence="2">Uncharacterized protein</fullName>
    </submittedName>
</protein>
<dbReference type="EMBL" id="KZ678149">
    <property type="protein sequence ID" value="PSN60347.1"/>
    <property type="molecule type" value="Genomic_DNA"/>
</dbReference>
<name>A0A2T2N4H3_CORCC</name>
<reference evidence="2 3" key="1">
    <citation type="journal article" date="2018" name="Front. Microbiol.">
        <title>Genome-Wide Analysis of Corynespora cassiicola Leaf Fall Disease Putative Effectors.</title>
        <authorList>
            <person name="Lopez D."/>
            <person name="Ribeiro S."/>
            <person name="Label P."/>
            <person name="Fumanal B."/>
            <person name="Venisse J.S."/>
            <person name="Kohler A."/>
            <person name="de Oliveira R.R."/>
            <person name="Labutti K."/>
            <person name="Lipzen A."/>
            <person name="Lail K."/>
            <person name="Bauer D."/>
            <person name="Ohm R.A."/>
            <person name="Barry K.W."/>
            <person name="Spatafora J."/>
            <person name="Grigoriev I.V."/>
            <person name="Martin F.M."/>
            <person name="Pujade-Renaud V."/>
        </authorList>
    </citation>
    <scope>NUCLEOTIDE SEQUENCE [LARGE SCALE GENOMIC DNA]</scope>
    <source>
        <strain evidence="2 3">Philippines</strain>
    </source>
</reference>
<proteinExistence type="predicted"/>
<evidence type="ECO:0000313" key="3">
    <source>
        <dbReference type="Proteomes" id="UP000240883"/>
    </source>
</evidence>
<organism evidence="2 3">
    <name type="scientific">Corynespora cassiicola Philippines</name>
    <dbReference type="NCBI Taxonomy" id="1448308"/>
    <lineage>
        <taxon>Eukaryota</taxon>
        <taxon>Fungi</taxon>
        <taxon>Dikarya</taxon>
        <taxon>Ascomycota</taxon>
        <taxon>Pezizomycotina</taxon>
        <taxon>Dothideomycetes</taxon>
        <taxon>Pleosporomycetidae</taxon>
        <taxon>Pleosporales</taxon>
        <taxon>Corynesporascaceae</taxon>
        <taxon>Corynespora</taxon>
    </lineage>
</organism>
<feature type="region of interest" description="Disordered" evidence="1">
    <location>
        <begin position="99"/>
        <end position="124"/>
    </location>
</feature>
<evidence type="ECO:0000313" key="2">
    <source>
        <dbReference type="EMBL" id="PSN60347.1"/>
    </source>
</evidence>